<reference evidence="2 3" key="1">
    <citation type="submission" date="2015-01" db="EMBL/GenBank/DDBJ databases">
        <title>Genome of allotetraploid Gossypium barbadense reveals genomic plasticity and fiber elongation in cotton evolution.</title>
        <authorList>
            <person name="Chen X."/>
            <person name="Liu X."/>
            <person name="Zhao B."/>
            <person name="Zheng H."/>
            <person name="Hu Y."/>
            <person name="Lu G."/>
            <person name="Yang C."/>
            <person name="Chen J."/>
            <person name="Shan C."/>
            <person name="Zhang L."/>
            <person name="Zhou Y."/>
            <person name="Wang L."/>
            <person name="Guo W."/>
            <person name="Bai Y."/>
            <person name="Ruan J."/>
            <person name="Shangguan X."/>
            <person name="Mao Y."/>
            <person name="Jiang J."/>
            <person name="Zhu Y."/>
            <person name="Lei J."/>
            <person name="Kang H."/>
            <person name="Chen S."/>
            <person name="He X."/>
            <person name="Wang R."/>
            <person name="Wang Y."/>
            <person name="Chen J."/>
            <person name="Wang L."/>
            <person name="Yu S."/>
            <person name="Wang B."/>
            <person name="Wei J."/>
            <person name="Song S."/>
            <person name="Lu X."/>
            <person name="Gao Z."/>
            <person name="Gu W."/>
            <person name="Deng X."/>
            <person name="Ma D."/>
            <person name="Wang S."/>
            <person name="Liang W."/>
            <person name="Fang L."/>
            <person name="Cai C."/>
            <person name="Zhu X."/>
            <person name="Zhou B."/>
            <person name="Zhang Y."/>
            <person name="Chen Z."/>
            <person name="Xu S."/>
            <person name="Zhu R."/>
            <person name="Wang S."/>
            <person name="Zhang T."/>
            <person name="Zhao G."/>
        </authorList>
    </citation>
    <scope>NUCLEOTIDE SEQUENCE [LARGE SCALE GENOMIC DNA]</scope>
    <source>
        <strain evidence="3">cv. Xinhai21</strain>
        <tissue evidence="2">Leaf</tissue>
    </source>
</reference>
<evidence type="ECO:0000256" key="1">
    <source>
        <dbReference type="SAM" id="MobiDB-lite"/>
    </source>
</evidence>
<evidence type="ECO:0000313" key="3">
    <source>
        <dbReference type="Proteomes" id="UP000239757"/>
    </source>
</evidence>
<proteinExistence type="predicted"/>
<dbReference type="EMBL" id="KZ663168">
    <property type="protein sequence ID" value="PPS15351.1"/>
    <property type="molecule type" value="Genomic_DNA"/>
</dbReference>
<sequence>MWFEAWDVEGASSINHKDSTVSLVRGLGSCALVRPVEDDPTVSLVRGLGSCAPLRPVGDDPDGDDRAGGLVKGATEREETS</sequence>
<evidence type="ECO:0000313" key="2">
    <source>
        <dbReference type="EMBL" id="PPS15351.1"/>
    </source>
</evidence>
<name>A0A2P5YIF9_GOSBA</name>
<dbReference type="Proteomes" id="UP000239757">
    <property type="component" value="Unassembled WGS sequence"/>
</dbReference>
<feature type="region of interest" description="Disordered" evidence="1">
    <location>
        <begin position="53"/>
        <end position="81"/>
    </location>
</feature>
<gene>
    <name evidence="2" type="ORF">GOBAR_AA05225</name>
</gene>
<dbReference type="AlphaFoldDB" id="A0A2P5YIF9"/>
<accession>A0A2P5YIF9</accession>
<protein>
    <submittedName>
        <fullName evidence="2">Uncharacterized protein</fullName>
    </submittedName>
</protein>
<organism evidence="2 3">
    <name type="scientific">Gossypium barbadense</name>
    <name type="common">Sea Island cotton</name>
    <name type="synonym">Hibiscus barbadensis</name>
    <dbReference type="NCBI Taxonomy" id="3634"/>
    <lineage>
        <taxon>Eukaryota</taxon>
        <taxon>Viridiplantae</taxon>
        <taxon>Streptophyta</taxon>
        <taxon>Embryophyta</taxon>
        <taxon>Tracheophyta</taxon>
        <taxon>Spermatophyta</taxon>
        <taxon>Magnoliopsida</taxon>
        <taxon>eudicotyledons</taxon>
        <taxon>Gunneridae</taxon>
        <taxon>Pentapetalae</taxon>
        <taxon>rosids</taxon>
        <taxon>malvids</taxon>
        <taxon>Malvales</taxon>
        <taxon>Malvaceae</taxon>
        <taxon>Malvoideae</taxon>
        <taxon>Gossypium</taxon>
    </lineage>
</organism>